<dbReference type="Pfam" id="PF06985">
    <property type="entry name" value="HET"/>
    <property type="match status" value="1"/>
</dbReference>
<keyword evidence="4" id="KW-1185">Reference proteome</keyword>
<feature type="compositionally biased region" description="Basic and acidic residues" evidence="1">
    <location>
        <begin position="675"/>
        <end position="685"/>
    </location>
</feature>
<reference evidence="3" key="1">
    <citation type="journal article" date="2021" name="Nat. Commun.">
        <title>Genetic determinants of endophytism in the Arabidopsis root mycobiome.</title>
        <authorList>
            <person name="Mesny F."/>
            <person name="Miyauchi S."/>
            <person name="Thiergart T."/>
            <person name="Pickel B."/>
            <person name="Atanasova L."/>
            <person name="Karlsson M."/>
            <person name="Huettel B."/>
            <person name="Barry K.W."/>
            <person name="Haridas S."/>
            <person name="Chen C."/>
            <person name="Bauer D."/>
            <person name="Andreopoulos W."/>
            <person name="Pangilinan J."/>
            <person name="LaButti K."/>
            <person name="Riley R."/>
            <person name="Lipzen A."/>
            <person name="Clum A."/>
            <person name="Drula E."/>
            <person name="Henrissat B."/>
            <person name="Kohler A."/>
            <person name="Grigoriev I.V."/>
            <person name="Martin F.M."/>
            <person name="Hacquard S."/>
        </authorList>
    </citation>
    <scope>NUCLEOTIDE SEQUENCE</scope>
    <source>
        <strain evidence="3">MPI-CAGE-AT-0021</strain>
    </source>
</reference>
<feature type="domain" description="Protein kinase" evidence="2">
    <location>
        <begin position="275"/>
        <end position="614"/>
    </location>
</feature>
<dbReference type="GO" id="GO:0005524">
    <property type="term" value="F:ATP binding"/>
    <property type="evidence" value="ECO:0007669"/>
    <property type="project" value="InterPro"/>
</dbReference>
<dbReference type="Gene3D" id="1.10.510.10">
    <property type="entry name" value="Transferase(Phosphotransferase) domain 1"/>
    <property type="match status" value="1"/>
</dbReference>
<dbReference type="PROSITE" id="PS50011">
    <property type="entry name" value="PROTEIN_KINASE_DOM"/>
    <property type="match status" value="1"/>
</dbReference>
<dbReference type="EMBL" id="JAGMUU010000004">
    <property type="protein sequence ID" value="KAH7155791.1"/>
    <property type="molecule type" value="Genomic_DNA"/>
</dbReference>
<dbReference type="CDD" id="cd00180">
    <property type="entry name" value="PKc"/>
    <property type="match status" value="1"/>
</dbReference>
<dbReference type="InterPro" id="IPR011009">
    <property type="entry name" value="Kinase-like_dom_sf"/>
</dbReference>
<dbReference type="InterPro" id="IPR008271">
    <property type="entry name" value="Ser/Thr_kinase_AS"/>
</dbReference>
<gene>
    <name evidence="3" type="ORF">B0J13DRAFT_521913</name>
</gene>
<evidence type="ECO:0000259" key="2">
    <source>
        <dbReference type="PROSITE" id="PS50011"/>
    </source>
</evidence>
<dbReference type="PROSITE" id="PS00108">
    <property type="entry name" value="PROTEIN_KINASE_ST"/>
    <property type="match status" value="1"/>
</dbReference>
<dbReference type="OrthoDB" id="5125733at2759"/>
<dbReference type="SUPFAM" id="SSF56112">
    <property type="entry name" value="Protein kinase-like (PK-like)"/>
    <property type="match status" value="1"/>
</dbReference>
<evidence type="ECO:0000313" key="3">
    <source>
        <dbReference type="EMBL" id="KAH7155791.1"/>
    </source>
</evidence>
<dbReference type="SMART" id="SM00220">
    <property type="entry name" value="S_TKc"/>
    <property type="match status" value="1"/>
</dbReference>
<feature type="compositionally biased region" description="Low complexity" evidence="1">
    <location>
        <begin position="627"/>
        <end position="642"/>
    </location>
</feature>
<evidence type="ECO:0000313" key="4">
    <source>
        <dbReference type="Proteomes" id="UP000717696"/>
    </source>
</evidence>
<dbReference type="PANTHER" id="PTHR33112:SF10">
    <property type="entry name" value="TOL"/>
    <property type="match status" value="1"/>
</dbReference>
<feature type="compositionally biased region" description="Polar residues" evidence="1">
    <location>
        <begin position="605"/>
        <end position="622"/>
    </location>
</feature>
<dbReference type="PANTHER" id="PTHR33112">
    <property type="entry name" value="DOMAIN PROTEIN, PUTATIVE-RELATED"/>
    <property type="match status" value="1"/>
</dbReference>
<dbReference type="GO" id="GO:0004672">
    <property type="term" value="F:protein kinase activity"/>
    <property type="evidence" value="ECO:0007669"/>
    <property type="project" value="InterPro"/>
</dbReference>
<protein>
    <recommendedName>
        <fullName evidence="2">Protein kinase domain-containing protein</fullName>
    </recommendedName>
</protein>
<feature type="region of interest" description="Disordered" evidence="1">
    <location>
        <begin position="672"/>
        <end position="702"/>
    </location>
</feature>
<dbReference type="InterPro" id="IPR000719">
    <property type="entry name" value="Prot_kinase_dom"/>
</dbReference>
<organism evidence="3 4">
    <name type="scientific">Dactylonectria estremocensis</name>
    <dbReference type="NCBI Taxonomy" id="1079267"/>
    <lineage>
        <taxon>Eukaryota</taxon>
        <taxon>Fungi</taxon>
        <taxon>Dikarya</taxon>
        <taxon>Ascomycota</taxon>
        <taxon>Pezizomycotina</taxon>
        <taxon>Sordariomycetes</taxon>
        <taxon>Hypocreomycetidae</taxon>
        <taxon>Hypocreales</taxon>
        <taxon>Nectriaceae</taxon>
        <taxon>Dactylonectria</taxon>
    </lineage>
</organism>
<name>A0A9P9J9K1_9HYPO</name>
<sequence>MPPLPRRIQSRGSEMARSSWFCSWLCAGLVREREHKQATQIDDLGVPRSSMQDKTALKGVSIDNTSGQTLEEHQVPASPSLSFGSTVGSRMKKKTKTLTKSVSVSSSIDMAGALRTKFRDILQSSGIERQRFVSETKLKTLLNKPDVEAIIQTCEQLRNTAMIPDLAEFVVTKAYKIFAILIMIGEPHLISQFYEKKFSQEMLPIKNPLATEDGIWKLEPYNKEHSGRPFICREDSLWNDVTANHFYSQQWAFIAPKFVKNQFRYKFETERHLPFTNIEKEGNGGSAYSWVEERSVHVDHIELRSDQEPALDGDENPRVALKMLKNPDRKIAEQEATVLEMMRGLKSEHLIKAIAYYQQENDHYFMFPWAQQGNLWEFWTNKQYTPSTDRRFLTWAFTQLTGLAFAIEELHTQTQSQGGCRHGDLKPENILCFQSRVHRGDESMFNVRLVITDVGLAKVHDQATKLRATTGTTVSTDRYKAPEMEINPEGTLSRRFDIWSMGCIFLEFTIWILYGADELEQCTRDLTKWFFEIKEAGNKTNSLRVPNSRTDKKSLKTAEVHPTVKEWVTYIKEDWRCSKGTALRRLVELIVDRLLVERVEDPDGDTNNNKHSNIPPQFSGSMKRTKTWATADPPATDSPTTDYSKLRTCRSYATKMREELAEILAGLKDGTIEPTAKRKSEETEIPKGPSHQRLATQNGTTNRNVSNNFLQYFVSAPRDISSFASNYSCQTLNDNWDYTPDDAIAKGFSHVGFVTPAPQKTSFCSRCRALEPCSLGCQFTDSPAGLDGKARDDGCALCQLLSHCIRGRAVHPQEMVNFARVGSYLTIDDGREQPVANLYMIPEPQTCSLQNIQIGLPNLPDAGSAAHFRTLREWLDSCDSAHQCFPEQVDFTPTRLLDVSYNDYGTVKLLDRGHDQVKSKKYVALSHRWGSPKHHAKFCASKSNIDILRGGIKVSALPKTFQDAVDVTRGLGLCRLWIDSVCIIQDDMKDWDTESKLMERVFSSAYCTIAASCASGNSDGFLKPRLERRYVPMQAHTNIDTTYYVCEAIDDFHAHVDLSELNQRGWVMQERALSRRTIFFTETQSYWECGGGVRCETMTRMKNRKASFLGDSDFPRSADKYVKGMKIELFQDLYERYSKLGLSFVSDRSVAIKGLETRLLTTFGTTGGYGIFDIYLHRCLLWQRAGDNLKHITSTRGSPVPSWSWMAYDGAICYLPVPFGKALWCNDIESPFTKATEQHALGENKRDNNGVGGQSLELKAPVWDLVNDPAGSIVLDIPSQASIQPLKCVVVGKSKPEIFGERQTHWVLLVRCVEDSGNDANGQVYERIGVGVLDRRDIAFHGSGSIIRFR</sequence>
<comment type="caution">
    <text evidence="3">The sequence shown here is derived from an EMBL/GenBank/DDBJ whole genome shotgun (WGS) entry which is preliminary data.</text>
</comment>
<proteinExistence type="predicted"/>
<dbReference type="Proteomes" id="UP000717696">
    <property type="component" value="Unassembled WGS sequence"/>
</dbReference>
<feature type="region of interest" description="Disordered" evidence="1">
    <location>
        <begin position="600"/>
        <end position="643"/>
    </location>
</feature>
<feature type="compositionally biased region" description="Polar residues" evidence="1">
    <location>
        <begin position="693"/>
        <end position="702"/>
    </location>
</feature>
<accession>A0A9P9J9K1</accession>
<evidence type="ECO:0000256" key="1">
    <source>
        <dbReference type="SAM" id="MobiDB-lite"/>
    </source>
</evidence>
<dbReference type="Pfam" id="PF00069">
    <property type="entry name" value="Pkinase"/>
    <property type="match status" value="1"/>
</dbReference>
<dbReference type="InterPro" id="IPR010730">
    <property type="entry name" value="HET"/>
</dbReference>